<dbReference type="Proteomes" id="UP001358417">
    <property type="component" value="Unassembled WGS sequence"/>
</dbReference>
<dbReference type="GeneID" id="89971733"/>
<dbReference type="PANTHER" id="PTHR47668:SF1">
    <property type="entry name" value="DIENELACTONE HYDROLASE DOMAIN-CONTAINING PROTEIN-RELATED"/>
    <property type="match status" value="1"/>
</dbReference>
<dbReference type="RefSeq" id="XP_064705487.1">
    <property type="nucleotide sequence ID" value="XM_064847134.1"/>
</dbReference>
<dbReference type="GO" id="GO:0016787">
    <property type="term" value="F:hydrolase activity"/>
    <property type="evidence" value="ECO:0007669"/>
    <property type="project" value="InterPro"/>
</dbReference>
<dbReference type="EMBL" id="JAVRRD010000016">
    <property type="protein sequence ID" value="KAK5050987.1"/>
    <property type="molecule type" value="Genomic_DNA"/>
</dbReference>
<protein>
    <recommendedName>
        <fullName evidence="1">Dienelactone hydrolase domain-containing protein</fullName>
    </recommendedName>
</protein>
<accession>A0AAV9NAZ9</accession>
<dbReference type="PANTHER" id="PTHR47668">
    <property type="entry name" value="DIENELACTONE HYDROLASE FAMILY PROTEIN (AFU_ORTHOLOGUE AFUA_6G01940)"/>
    <property type="match status" value="1"/>
</dbReference>
<evidence type="ECO:0000313" key="2">
    <source>
        <dbReference type="EMBL" id="KAK5050987.1"/>
    </source>
</evidence>
<proteinExistence type="predicted"/>
<dbReference type="InterPro" id="IPR029058">
    <property type="entry name" value="AB_hydrolase_fold"/>
</dbReference>
<evidence type="ECO:0000259" key="1">
    <source>
        <dbReference type="Pfam" id="PF01738"/>
    </source>
</evidence>
<organism evidence="2 3">
    <name type="scientific">Exophiala bonariae</name>
    <dbReference type="NCBI Taxonomy" id="1690606"/>
    <lineage>
        <taxon>Eukaryota</taxon>
        <taxon>Fungi</taxon>
        <taxon>Dikarya</taxon>
        <taxon>Ascomycota</taxon>
        <taxon>Pezizomycotina</taxon>
        <taxon>Eurotiomycetes</taxon>
        <taxon>Chaetothyriomycetidae</taxon>
        <taxon>Chaetothyriales</taxon>
        <taxon>Herpotrichiellaceae</taxon>
        <taxon>Exophiala</taxon>
    </lineage>
</organism>
<dbReference type="Gene3D" id="3.40.50.1820">
    <property type="entry name" value="alpha/beta hydrolase"/>
    <property type="match status" value="1"/>
</dbReference>
<sequence>MTCEACRTIAPFVAKDYELAGTYETIGNVRTYVTGSKTATAGIVDIFDVFGFSTQTLQGADILASETNSLVVVPDLFDGQTLSHDCIPPDTDEKKETLSKFLGGPASVSRVVGLFPSMVEGYQEGFPAVKKWAAFGLCWGGKVG</sequence>
<keyword evidence="3" id="KW-1185">Reference proteome</keyword>
<dbReference type="Pfam" id="PF01738">
    <property type="entry name" value="DLH"/>
    <property type="match status" value="1"/>
</dbReference>
<evidence type="ECO:0000313" key="3">
    <source>
        <dbReference type="Proteomes" id="UP001358417"/>
    </source>
</evidence>
<gene>
    <name evidence="2" type="ORF">LTR84_003546</name>
</gene>
<name>A0AAV9NAZ9_9EURO</name>
<feature type="domain" description="Dienelactone hydrolase" evidence="1">
    <location>
        <begin position="30"/>
        <end position="143"/>
    </location>
</feature>
<dbReference type="AlphaFoldDB" id="A0AAV9NAZ9"/>
<comment type="caution">
    <text evidence="2">The sequence shown here is derived from an EMBL/GenBank/DDBJ whole genome shotgun (WGS) entry which is preliminary data.</text>
</comment>
<reference evidence="2 3" key="1">
    <citation type="submission" date="2023-08" db="EMBL/GenBank/DDBJ databases">
        <title>Black Yeasts Isolated from many extreme environments.</title>
        <authorList>
            <person name="Coleine C."/>
            <person name="Stajich J.E."/>
            <person name="Selbmann L."/>
        </authorList>
    </citation>
    <scope>NUCLEOTIDE SEQUENCE [LARGE SCALE GENOMIC DNA]</scope>
    <source>
        <strain evidence="2 3">CCFEE 5792</strain>
    </source>
</reference>
<dbReference type="InterPro" id="IPR002925">
    <property type="entry name" value="Dienelactn_hydro"/>
</dbReference>